<name>A0A0D0JJ55_9PSED</name>
<evidence type="ECO:0000313" key="2">
    <source>
        <dbReference type="EMBL" id="KIQ06150.1"/>
    </source>
</evidence>
<comment type="caution">
    <text evidence="2">The sequence shown here is derived from an EMBL/GenBank/DDBJ whole genome shotgun (WGS) entry which is preliminary data.</text>
</comment>
<dbReference type="OrthoDB" id="7030833at2"/>
<evidence type="ECO:0000313" key="3">
    <source>
        <dbReference type="Proteomes" id="UP000032068"/>
    </source>
</evidence>
<keyword evidence="1" id="KW-1133">Transmembrane helix</keyword>
<organism evidence="2 3">
    <name type="scientific">Pseudomonas fulva</name>
    <dbReference type="NCBI Taxonomy" id="47880"/>
    <lineage>
        <taxon>Bacteria</taxon>
        <taxon>Pseudomonadati</taxon>
        <taxon>Pseudomonadota</taxon>
        <taxon>Gammaproteobacteria</taxon>
        <taxon>Pseudomonadales</taxon>
        <taxon>Pseudomonadaceae</taxon>
        <taxon>Pseudomonas</taxon>
    </lineage>
</organism>
<dbReference type="Proteomes" id="UP000032068">
    <property type="component" value="Unassembled WGS sequence"/>
</dbReference>
<proteinExistence type="predicted"/>
<keyword evidence="1" id="KW-0472">Membrane</keyword>
<keyword evidence="1" id="KW-0812">Transmembrane</keyword>
<feature type="transmembrane region" description="Helical" evidence="1">
    <location>
        <begin position="21"/>
        <end position="42"/>
    </location>
</feature>
<evidence type="ECO:0000256" key="1">
    <source>
        <dbReference type="SAM" id="Phobius"/>
    </source>
</evidence>
<accession>A0A0D0JJ55</accession>
<reference evidence="2 3" key="1">
    <citation type="submission" date="2014-12" db="EMBL/GenBank/DDBJ databases">
        <title>16Stimator: statistical estimation of ribosomal gene copy numbers from draft genome assemblies.</title>
        <authorList>
            <person name="Perisin M.A."/>
            <person name="Vetter M."/>
            <person name="Gilbert J.A."/>
            <person name="Bergelson J."/>
        </authorList>
    </citation>
    <scope>NUCLEOTIDE SEQUENCE [LARGE SCALE GENOMIC DNA]</scope>
    <source>
        <strain evidence="2 3">MEJ086</strain>
    </source>
</reference>
<gene>
    <name evidence="2" type="ORF">RU08_01775</name>
</gene>
<dbReference type="EMBL" id="JXQW01000003">
    <property type="protein sequence ID" value="KIQ06150.1"/>
    <property type="molecule type" value="Genomic_DNA"/>
</dbReference>
<dbReference type="RefSeq" id="WP_042552078.1">
    <property type="nucleotide sequence ID" value="NZ_JXQW01000003.1"/>
</dbReference>
<dbReference type="AlphaFoldDB" id="A0A0D0JJ55"/>
<sequence length="251" mass="28884">MRADKDDMLGYLRPRRKQGPWRTLAILGVGSAIFCGLVAVFAKPIVIDVAQLKQAIRFGGEPVFSQQPLQPQQPPAEALQGNDQDWIRSSQAQQTIQANRELEEWSRQRAQETYERQTVFNDNNYAPKQPVNTYKAVPAPAVQQIASAERPRQQQRTVQREHTAEWIKSWNGGTNYLAEWISVNNHIDGTTVCANHKRGSIDYRECRKAAKQHYHEECRTWRAKYNNDRQDRSDKLRDRYCVAANSFSPMG</sequence>
<protein>
    <submittedName>
        <fullName evidence="2">Uncharacterized protein</fullName>
    </submittedName>
</protein>